<proteinExistence type="predicted"/>
<sequence length="935" mass="104505">MRLLLLLLLLFPTIALPQCVPDDVNGPCDRINSNQLRGVRVKPYWTHVIYGGRDIRRRQSSNARHVFEKPAIEFNLRPSLSTYPTQQLPQTMERFLHLRQPQRSISGAVHHQANVKRRTHGVKSLALNKDPIDSFERALGGDEFDDRTPIGPIRVIKIESAEVVEPRKIGSHPSRTSQIIRSLTRHLNGVRKPKVIPFSKRDEVVNGQIVSQPDVKVAKVESTRASREMSDDGVSSSEIANGILANILSENSFAKNASDLLKVLTEPEQTTIGIDQANLQNSTDTADTDIEVAVETTNNGTDSSFVNFNKVDEKINEIGSEIDDYSVDEEWEDFADAKDGTAVSARSRQPGQNSRRRTSQKTTPTPETITKATITSTDVTSSATNALQSKESLSDLLDILGEDGNERKDEESTTIADAVPSSTTISSGNSAEKSKSSDSSEESSEKQKTTVTKATSVTIATTTSRFDDDFRTAVKEERAEVIRIRMREKDAKKSAISKKKTSKKKESKSKDAVDPNTDITPSIEKEKRINTRPKKMSQEEEKLDVEGEETKRRGKKTENSVDEDGDEDAEEHSRENNKNKDEDSAKEENDDDDSEPNTKAKKKGKKMEEKQMRTVEQADVDAESTTEAPEDDEEETTDAEIKHGSKKSRKGKIMKEGKESASDEENEGEDDKGKNEEDDEDDGDEEKDDTMEATSQTPENDDQTAEEIKKNGKKRKEKKMRVKIGEEEGEEDKQEEKKDGEEEGNDDTTTTDQPTKGGGESTNIRTDMIMASLKDAPNAKYYYPPKITVPLPSCFYNPSGYVCCNLQLNNLIEDTFQEIKNIQEYSGCNIAKMANTIQKKSEEMFGHPFESIVALSDFAQNVHFAGDLVCKVEIDGKYMLTYATPYDADHAVEPVAAPEHASEHEDDKKGKDGKKRRKKLNHTKKKPLPIHNFRM</sequence>
<evidence type="ECO:0000259" key="3">
    <source>
        <dbReference type="Pfam" id="PF04155"/>
    </source>
</evidence>
<dbReference type="EMBL" id="JAVFWL010000005">
    <property type="protein sequence ID" value="KAK6757673.1"/>
    <property type="molecule type" value="Genomic_DNA"/>
</dbReference>
<organism evidence="4 5">
    <name type="scientific">Necator americanus</name>
    <name type="common">Human hookworm</name>
    <dbReference type="NCBI Taxonomy" id="51031"/>
    <lineage>
        <taxon>Eukaryota</taxon>
        <taxon>Metazoa</taxon>
        <taxon>Ecdysozoa</taxon>
        <taxon>Nematoda</taxon>
        <taxon>Chromadorea</taxon>
        <taxon>Rhabditida</taxon>
        <taxon>Rhabditina</taxon>
        <taxon>Rhabditomorpha</taxon>
        <taxon>Strongyloidea</taxon>
        <taxon>Ancylostomatidae</taxon>
        <taxon>Bunostominae</taxon>
        <taxon>Necator</taxon>
    </lineage>
</organism>
<feature type="compositionally biased region" description="Polar residues" evidence="1">
    <location>
        <begin position="344"/>
        <end position="353"/>
    </location>
</feature>
<dbReference type="Pfam" id="PF04155">
    <property type="entry name" value="Ground-like"/>
    <property type="match status" value="1"/>
</dbReference>
<evidence type="ECO:0000256" key="1">
    <source>
        <dbReference type="SAM" id="MobiDB-lite"/>
    </source>
</evidence>
<dbReference type="InterPro" id="IPR007284">
    <property type="entry name" value="Ground-like_dom"/>
</dbReference>
<dbReference type="Proteomes" id="UP001303046">
    <property type="component" value="Unassembled WGS sequence"/>
</dbReference>
<feature type="region of interest" description="Disordered" evidence="1">
    <location>
        <begin position="895"/>
        <end position="935"/>
    </location>
</feature>
<evidence type="ECO:0000313" key="4">
    <source>
        <dbReference type="EMBL" id="KAK6757673.1"/>
    </source>
</evidence>
<feature type="compositionally biased region" description="Basic and acidic residues" evidence="1">
    <location>
        <begin position="536"/>
        <end position="559"/>
    </location>
</feature>
<feature type="compositionally biased region" description="Basic and acidic residues" evidence="1">
    <location>
        <begin position="432"/>
        <end position="448"/>
    </location>
</feature>
<feature type="domain" description="Ground-like" evidence="3">
    <location>
        <begin position="800"/>
        <end position="882"/>
    </location>
</feature>
<comment type="caution">
    <text evidence="4">The sequence shown here is derived from an EMBL/GenBank/DDBJ whole genome shotgun (WGS) entry which is preliminary data.</text>
</comment>
<feature type="compositionally biased region" description="Basic and acidic residues" evidence="1">
    <location>
        <begin position="571"/>
        <end position="587"/>
    </location>
</feature>
<feature type="compositionally biased region" description="Acidic residues" evidence="1">
    <location>
        <begin position="560"/>
        <end position="570"/>
    </location>
</feature>
<keyword evidence="5" id="KW-1185">Reference proteome</keyword>
<feature type="region of interest" description="Disordered" evidence="1">
    <location>
        <begin position="483"/>
        <end position="763"/>
    </location>
</feature>
<feature type="compositionally biased region" description="Low complexity" evidence="1">
    <location>
        <begin position="360"/>
        <end position="380"/>
    </location>
</feature>
<feature type="chain" id="PRO_5046931651" description="Ground-like domain-containing protein" evidence="2">
    <location>
        <begin position="18"/>
        <end position="935"/>
    </location>
</feature>
<feature type="compositionally biased region" description="Acidic residues" evidence="1">
    <location>
        <begin position="618"/>
        <end position="638"/>
    </location>
</feature>
<evidence type="ECO:0000256" key="2">
    <source>
        <dbReference type="SAM" id="SignalP"/>
    </source>
</evidence>
<feature type="compositionally biased region" description="Basic residues" evidence="1">
    <location>
        <begin position="495"/>
        <end position="507"/>
    </location>
</feature>
<feature type="region of interest" description="Disordered" evidence="1">
    <location>
        <begin position="336"/>
        <end position="385"/>
    </location>
</feature>
<evidence type="ECO:0000313" key="5">
    <source>
        <dbReference type="Proteomes" id="UP001303046"/>
    </source>
</evidence>
<feature type="compositionally biased region" description="Basic and acidic residues" evidence="1">
    <location>
        <begin position="483"/>
        <end position="493"/>
    </location>
</feature>
<dbReference type="PANTHER" id="PTHR31967:SF14">
    <property type="entry name" value="GROUND-LIKE DOMAIN-CONTAINING PROTEIN"/>
    <property type="match status" value="1"/>
</dbReference>
<name>A0ABR1E559_NECAM</name>
<feature type="signal peptide" evidence="2">
    <location>
        <begin position="1"/>
        <end position="17"/>
    </location>
</feature>
<keyword evidence="2" id="KW-0732">Signal</keyword>
<reference evidence="4 5" key="1">
    <citation type="submission" date="2023-08" db="EMBL/GenBank/DDBJ databases">
        <title>A Necator americanus chromosomal reference genome.</title>
        <authorList>
            <person name="Ilik V."/>
            <person name="Petrzelkova K.J."/>
            <person name="Pardy F."/>
            <person name="Fuh T."/>
            <person name="Niatou-Singa F.S."/>
            <person name="Gouil Q."/>
            <person name="Baker L."/>
            <person name="Ritchie M.E."/>
            <person name="Jex A.R."/>
            <person name="Gazzola D."/>
            <person name="Li H."/>
            <person name="Toshio Fujiwara R."/>
            <person name="Zhan B."/>
            <person name="Aroian R.V."/>
            <person name="Pafco B."/>
            <person name="Schwarz E.M."/>
        </authorList>
    </citation>
    <scope>NUCLEOTIDE SEQUENCE [LARGE SCALE GENOMIC DNA]</scope>
    <source>
        <strain evidence="4 5">Aroian</strain>
        <tissue evidence="4">Whole animal</tissue>
    </source>
</reference>
<feature type="compositionally biased region" description="Basic residues" evidence="1">
    <location>
        <begin position="711"/>
        <end position="722"/>
    </location>
</feature>
<protein>
    <recommendedName>
        <fullName evidence="3">Ground-like domain-containing protein</fullName>
    </recommendedName>
</protein>
<feature type="region of interest" description="Disordered" evidence="1">
    <location>
        <begin position="404"/>
        <end position="457"/>
    </location>
</feature>
<dbReference type="PANTHER" id="PTHR31967">
    <property type="entry name" value="GROUNDHOG (HEDGEHOG-LIKE FAMILY)-RELATED"/>
    <property type="match status" value="1"/>
</dbReference>
<feature type="compositionally biased region" description="Acidic residues" evidence="1">
    <location>
        <begin position="662"/>
        <end position="691"/>
    </location>
</feature>
<feature type="compositionally biased region" description="Basic and acidic residues" evidence="1">
    <location>
        <begin position="900"/>
        <end position="910"/>
    </location>
</feature>
<gene>
    <name evidence="4" type="primary">Necator_chrV.g20262</name>
    <name evidence="4" type="ORF">RB195_015470</name>
</gene>
<accession>A0ABR1E559</accession>
<feature type="compositionally biased region" description="Basic residues" evidence="1">
    <location>
        <begin position="911"/>
        <end position="935"/>
    </location>
</feature>